<evidence type="ECO:0000259" key="13">
    <source>
        <dbReference type="PROSITE" id="PS51471"/>
    </source>
</evidence>
<protein>
    <recommendedName>
        <fullName evidence="11">gibberellin 2beta-dioxygenase</fullName>
        <ecNumber evidence="11">1.14.11.13</ecNumber>
    </recommendedName>
</protein>
<keyword evidence="4" id="KW-0223">Dioxygenase</keyword>
<dbReference type="PRINTS" id="PR00682">
    <property type="entry name" value="IPNSYNTHASE"/>
</dbReference>
<evidence type="ECO:0000256" key="5">
    <source>
        <dbReference type="ARBA" id="ARBA00023002"/>
    </source>
</evidence>
<reference evidence="14" key="1">
    <citation type="submission" date="2023-10" db="EMBL/GenBank/DDBJ databases">
        <title>Chromosome-level genome of the transformable northern wattle, Acacia crassicarpa.</title>
        <authorList>
            <person name="Massaro I."/>
            <person name="Sinha N.R."/>
            <person name="Poethig S."/>
            <person name="Leichty A.R."/>
        </authorList>
    </citation>
    <scope>NUCLEOTIDE SEQUENCE</scope>
    <source>
        <strain evidence="14">Acra3RX</strain>
        <tissue evidence="14">Leaf</tissue>
    </source>
</reference>
<keyword evidence="15" id="KW-1185">Reference proteome</keyword>
<evidence type="ECO:0000256" key="2">
    <source>
        <dbReference type="ARBA" id="ARBA00004972"/>
    </source>
</evidence>
<keyword evidence="5 12" id="KW-0560">Oxidoreductase</keyword>
<dbReference type="Proteomes" id="UP001293593">
    <property type="component" value="Unassembled WGS sequence"/>
</dbReference>
<dbReference type="InterPro" id="IPR005123">
    <property type="entry name" value="Oxoglu/Fe-dep_dioxygenase_dom"/>
</dbReference>
<evidence type="ECO:0000256" key="11">
    <source>
        <dbReference type="ARBA" id="ARBA00066708"/>
    </source>
</evidence>
<dbReference type="Pfam" id="PF14226">
    <property type="entry name" value="DIOX_N"/>
    <property type="match status" value="1"/>
</dbReference>
<keyword evidence="3 12" id="KW-0479">Metal-binding</keyword>
<evidence type="ECO:0000256" key="10">
    <source>
        <dbReference type="ARBA" id="ARBA00061282"/>
    </source>
</evidence>
<comment type="cofactor">
    <cofactor evidence="1">
        <name>Fe cation</name>
        <dbReference type="ChEBI" id="CHEBI:24875"/>
    </cofactor>
</comment>
<dbReference type="FunFam" id="2.60.120.330:FF:000014">
    <property type="entry name" value="Gibberellin 2-beta-dioxygenase 1"/>
    <property type="match status" value="1"/>
</dbReference>
<evidence type="ECO:0000256" key="9">
    <source>
        <dbReference type="ARBA" id="ARBA00055835"/>
    </source>
</evidence>
<sequence>MVGLYIPTKQSNIPMSLIPAKQPHLFSGIPTIDLKVPEAKSLIVKACEDLGFFKLTNHGVPMEAISELESQALDFFSLPLNLKQKAGPPNPFGYGNKHIGPNGDVGWIEYLLLTTNPDCNSLRLSPVLDSNSEKIQHALNNYISSVRKIACEVLELLAEGMNILPRNVWSKMVMNEQSDSIFRLNHYPPCPELVRSNNGGNVVGFGEHTDPQIISVLRSNNTSGLQICLRDGTWASVPPDQTSFFINVGDSLQVMTNGRLKSARHRVMTNGLKSRVSMIFFSAPPLSEIIAPLPSFINKQANQQSLYTQFSWFEYKKSAYASRLSGNRLAHFQIIPSP</sequence>
<dbReference type="InterPro" id="IPR027443">
    <property type="entry name" value="IPNS-like_sf"/>
</dbReference>
<dbReference type="GO" id="GO:0045543">
    <property type="term" value="F:gibberellin 2-beta-dioxygenase activity"/>
    <property type="evidence" value="ECO:0007669"/>
    <property type="project" value="UniProtKB-EC"/>
</dbReference>
<evidence type="ECO:0000256" key="7">
    <source>
        <dbReference type="ARBA" id="ARBA00037909"/>
    </source>
</evidence>
<dbReference type="InterPro" id="IPR026992">
    <property type="entry name" value="DIOX_N"/>
</dbReference>
<dbReference type="PANTHER" id="PTHR47990">
    <property type="entry name" value="2-OXOGLUTARATE (2OG) AND FE(II)-DEPENDENT OXYGENASE SUPERFAMILY PROTEIN-RELATED"/>
    <property type="match status" value="1"/>
</dbReference>
<dbReference type="EC" id="1.14.11.13" evidence="11"/>
<dbReference type="PROSITE" id="PS51471">
    <property type="entry name" value="FE2OG_OXY"/>
    <property type="match status" value="1"/>
</dbReference>
<keyword evidence="6 12" id="KW-0408">Iron</keyword>
<dbReference type="SUPFAM" id="SSF51197">
    <property type="entry name" value="Clavaminate synthase-like"/>
    <property type="match status" value="1"/>
</dbReference>
<name>A0AAE1IU96_9FABA</name>
<dbReference type="AlphaFoldDB" id="A0AAE1IU96"/>
<comment type="function">
    <text evidence="9">Catalyzes the 2-beta-hydroxylation of several biologically active gibberellins, leading to the homeostatic regulation of their endogenous level. Catabolism of gibberellins (GAs) plays a central role in plant development. Converts GA9/GA20 to GA51/GA29 and GA4/GA1 to GA34/GA8.</text>
</comment>
<gene>
    <name evidence="14" type="ORF">QN277_008940</name>
</gene>
<dbReference type="GO" id="GO:0046872">
    <property type="term" value="F:metal ion binding"/>
    <property type="evidence" value="ECO:0007669"/>
    <property type="project" value="UniProtKB-KW"/>
</dbReference>
<accession>A0AAE1IU96</accession>
<dbReference type="InterPro" id="IPR044861">
    <property type="entry name" value="IPNS-like_FE2OG_OXY"/>
</dbReference>
<evidence type="ECO:0000256" key="1">
    <source>
        <dbReference type="ARBA" id="ARBA00001962"/>
    </source>
</evidence>
<evidence type="ECO:0000256" key="4">
    <source>
        <dbReference type="ARBA" id="ARBA00022964"/>
    </source>
</evidence>
<evidence type="ECO:0000313" key="15">
    <source>
        <dbReference type="Proteomes" id="UP001293593"/>
    </source>
</evidence>
<evidence type="ECO:0000256" key="12">
    <source>
        <dbReference type="RuleBase" id="RU003682"/>
    </source>
</evidence>
<comment type="similarity">
    <text evidence="10">Belongs to the iron/ascorbate-dependent oxidoreductase family. GA2OX subfamily.</text>
</comment>
<evidence type="ECO:0000256" key="6">
    <source>
        <dbReference type="ARBA" id="ARBA00023004"/>
    </source>
</evidence>
<evidence type="ECO:0000313" key="14">
    <source>
        <dbReference type="EMBL" id="KAK4256019.1"/>
    </source>
</evidence>
<proteinExistence type="inferred from homology"/>
<dbReference type="InterPro" id="IPR050231">
    <property type="entry name" value="Iron_ascorbate_oxido_reductase"/>
</dbReference>
<dbReference type="Pfam" id="PF03171">
    <property type="entry name" value="2OG-FeII_Oxy"/>
    <property type="match status" value="1"/>
</dbReference>
<evidence type="ECO:0000256" key="3">
    <source>
        <dbReference type="ARBA" id="ARBA00022723"/>
    </source>
</evidence>
<comment type="pathway">
    <text evidence="7">Plant hormone biosynthesis; gibberellin biosynthesis.</text>
</comment>
<feature type="domain" description="Fe2OG dioxygenase" evidence="13">
    <location>
        <begin position="177"/>
        <end position="284"/>
    </location>
</feature>
<comment type="catalytic activity">
    <reaction evidence="8">
        <text>gibberellin A1 + 2-oxoglutarate + O2 = gibberellin A8 + succinate + CO2</text>
        <dbReference type="Rhea" id="RHEA:15005"/>
        <dbReference type="ChEBI" id="CHEBI:15379"/>
        <dbReference type="ChEBI" id="CHEBI:16526"/>
        <dbReference type="ChEBI" id="CHEBI:16810"/>
        <dbReference type="ChEBI" id="CHEBI:30031"/>
        <dbReference type="ChEBI" id="CHEBI:58524"/>
        <dbReference type="ChEBI" id="CHEBI:58594"/>
        <dbReference type="EC" id="1.14.11.13"/>
    </reaction>
</comment>
<comment type="pathway">
    <text evidence="2">Hormone biosynthesis.</text>
</comment>
<organism evidence="14 15">
    <name type="scientific">Acacia crassicarpa</name>
    <name type="common">northern wattle</name>
    <dbReference type="NCBI Taxonomy" id="499986"/>
    <lineage>
        <taxon>Eukaryota</taxon>
        <taxon>Viridiplantae</taxon>
        <taxon>Streptophyta</taxon>
        <taxon>Embryophyta</taxon>
        <taxon>Tracheophyta</taxon>
        <taxon>Spermatophyta</taxon>
        <taxon>Magnoliopsida</taxon>
        <taxon>eudicotyledons</taxon>
        <taxon>Gunneridae</taxon>
        <taxon>Pentapetalae</taxon>
        <taxon>rosids</taxon>
        <taxon>fabids</taxon>
        <taxon>Fabales</taxon>
        <taxon>Fabaceae</taxon>
        <taxon>Caesalpinioideae</taxon>
        <taxon>mimosoid clade</taxon>
        <taxon>Acacieae</taxon>
        <taxon>Acacia</taxon>
    </lineage>
</organism>
<comment type="caution">
    <text evidence="14">The sequence shown here is derived from an EMBL/GenBank/DDBJ whole genome shotgun (WGS) entry which is preliminary data.</text>
</comment>
<evidence type="ECO:0000256" key="8">
    <source>
        <dbReference type="ARBA" id="ARBA00052204"/>
    </source>
</evidence>
<dbReference type="EMBL" id="JAWXYG010000013">
    <property type="protein sequence ID" value="KAK4256019.1"/>
    <property type="molecule type" value="Genomic_DNA"/>
</dbReference>
<dbReference type="Gene3D" id="2.60.120.330">
    <property type="entry name" value="B-lactam Antibiotic, Isopenicillin N Synthase, Chain"/>
    <property type="match status" value="1"/>
</dbReference>